<dbReference type="InterPro" id="IPR044925">
    <property type="entry name" value="His-Me_finger_sf"/>
</dbReference>
<dbReference type="InterPro" id="IPR044929">
    <property type="entry name" value="DNA/RNA_non-sp_Endonuclease_sf"/>
</dbReference>
<gene>
    <name evidence="14" type="ORF">Abor_031_093</name>
</gene>
<dbReference type="GO" id="GO:0046872">
    <property type="term" value="F:metal ion binding"/>
    <property type="evidence" value="ECO:0007669"/>
    <property type="project" value="UniProtKB-KW"/>
</dbReference>
<evidence type="ECO:0000256" key="1">
    <source>
        <dbReference type="ARBA" id="ARBA00001946"/>
    </source>
</evidence>
<dbReference type="Gene3D" id="3.40.570.10">
    <property type="entry name" value="Extracellular Endonuclease, subunit A"/>
    <property type="match status" value="1"/>
</dbReference>
<dbReference type="GeneID" id="76205061"/>
<evidence type="ECO:0000256" key="6">
    <source>
        <dbReference type="ARBA" id="ARBA00022801"/>
    </source>
</evidence>
<keyword evidence="15" id="KW-1185">Reference proteome</keyword>
<dbReference type="InterPro" id="IPR040255">
    <property type="entry name" value="Non-specific_endonuclease"/>
</dbReference>
<comment type="similarity">
    <text evidence="2 10">Belongs to the DNA/RNA non-specific endonuclease family.</text>
</comment>
<dbReference type="PROSITE" id="PS51257">
    <property type="entry name" value="PROKAR_LIPOPROTEIN"/>
    <property type="match status" value="1"/>
</dbReference>
<dbReference type="EMBL" id="BAMX01000031">
    <property type="protein sequence ID" value="GAN66927.1"/>
    <property type="molecule type" value="Genomic_DNA"/>
</dbReference>
<keyword evidence="5 10" id="KW-0255">Endonuclease</keyword>
<dbReference type="PANTHER" id="PTHR13966:SF5">
    <property type="entry name" value="ENDONUCLEASE G, MITOCHONDRIAL"/>
    <property type="match status" value="1"/>
</dbReference>
<feature type="domain" description="ENPP1-3/EXOG-like endonuclease/phosphodiesterase" evidence="12">
    <location>
        <begin position="53"/>
        <end position="242"/>
    </location>
</feature>
<evidence type="ECO:0000256" key="7">
    <source>
        <dbReference type="ARBA" id="ARBA00022842"/>
    </source>
</evidence>
<dbReference type="InterPro" id="IPR018524">
    <property type="entry name" value="DNA/RNA_endonuclease_AS"/>
</dbReference>
<dbReference type="SMART" id="SM00892">
    <property type="entry name" value="Endonuclease_NS"/>
    <property type="match status" value="1"/>
</dbReference>
<feature type="active site" description="Proton acceptor" evidence="8">
    <location>
        <position position="115"/>
    </location>
</feature>
<comment type="cofactor">
    <cofactor evidence="1 10">
        <name>Mg(2+)</name>
        <dbReference type="ChEBI" id="CHEBI:18420"/>
    </cofactor>
</comment>
<evidence type="ECO:0000256" key="9">
    <source>
        <dbReference type="PIRSR" id="PIRSR640255-2"/>
    </source>
</evidence>
<dbReference type="InterPro" id="IPR020821">
    <property type="entry name" value="ENPP1-3/EXOG-like_nuc-like"/>
</dbReference>
<dbReference type="InterPro" id="IPR001604">
    <property type="entry name" value="Endo_G_ENPP1-like_dom"/>
</dbReference>
<feature type="chain" id="PRO_5030005890" description="Endonuclease" evidence="11">
    <location>
        <begin position="21"/>
        <end position="251"/>
    </location>
</feature>
<evidence type="ECO:0000256" key="4">
    <source>
        <dbReference type="ARBA" id="ARBA00022723"/>
    </source>
</evidence>
<dbReference type="GO" id="GO:0003676">
    <property type="term" value="F:nucleic acid binding"/>
    <property type="evidence" value="ECO:0007669"/>
    <property type="project" value="InterPro"/>
</dbReference>
<keyword evidence="7" id="KW-0460">Magnesium</keyword>
<evidence type="ECO:0000259" key="13">
    <source>
        <dbReference type="SMART" id="SM00892"/>
    </source>
</evidence>
<dbReference type="PANTHER" id="PTHR13966">
    <property type="entry name" value="ENDONUCLEASE RELATED"/>
    <property type="match status" value="1"/>
</dbReference>
<dbReference type="SMART" id="SM00477">
    <property type="entry name" value="NUC"/>
    <property type="match status" value="1"/>
</dbReference>
<proteinExistence type="inferred from homology"/>
<dbReference type="RefSeq" id="WP_084594504.1">
    <property type="nucleotide sequence ID" value="NZ_BAMX01000031.1"/>
</dbReference>
<sequence>MTRCFLLLFLVLAGCATATASRDDMGCVNFGANDGLPLLVRVEAPGPASLLCSQGYAALASGTSHGPLWVAEHLWSDDVEAAERLKLRWRFYRDYRVSWAASLADYHGSIYDRGHMAASGDQPDPTARAETYATTNIIPQTAALNENKWAHIEQHVRDLTEKEGELYVVTGPDFGRAPVELLGPDHVYVPARVWKAVYSPSSNRAGAYVCDNAQQRPHCEQESVQDLTQQTGVDPFPQVAASVKARAWQLP</sequence>
<evidence type="ECO:0000256" key="5">
    <source>
        <dbReference type="ARBA" id="ARBA00022759"/>
    </source>
</evidence>
<feature type="signal peptide" evidence="11">
    <location>
        <begin position="1"/>
        <end position="20"/>
    </location>
</feature>
<dbReference type="EC" id="3.1.30.-" evidence="10"/>
<keyword evidence="4 9" id="KW-0479">Metal-binding</keyword>
<dbReference type="GO" id="GO:0016787">
    <property type="term" value="F:hydrolase activity"/>
    <property type="evidence" value="ECO:0007669"/>
    <property type="project" value="UniProtKB-KW"/>
</dbReference>
<keyword evidence="11" id="KW-0732">Signal</keyword>
<evidence type="ECO:0000313" key="15">
    <source>
        <dbReference type="Proteomes" id="UP000032670"/>
    </source>
</evidence>
<dbReference type="AlphaFoldDB" id="A0A0D6NLG6"/>
<dbReference type="Proteomes" id="UP000032670">
    <property type="component" value="Unassembled WGS sequence"/>
</dbReference>
<accession>A0A6N3SXI4</accession>
<dbReference type="STRING" id="1231341.Abor_031_093"/>
<evidence type="ECO:0000256" key="11">
    <source>
        <dbReference type="SAM" id="SignalP"/>
    </source>
</evidence>
<evidence type="ECO:0000259" key="12">
    <source>
        <dbReference type="SMART" id="SM00477"/>
    </source>
</evidence>
<evidence type="ECO:0000256" key="8">
    <source>
        <dbReference type="PIRSR" id="PIRSR640255-1"/>
    </source>
</evidence>
<organism evidence="14 15">
    <name type="scientific">Acetobacter orientalis</name>
    <dbReference type="NCBI Taxonomy" id="146474"/>
    <lineage>
        <taxon>Bacteria</taxon>
        <taxon>Pseudomonadati</taxon>
        <taxon>Pseudomonadota</taxon>
        <taxon>Alphaproteobacteria</taxon>
        <taxon>Acetobacterales</taxon>
        <taxon>Acetobacteraceae</taxon>
        <taxon>Acetobacter</taxon>
    </lineage>
</organism>
<dbReference type="SUPFAM" id="SSF54060">
    <property type="entry name" value="His-Me finger endonucleases"/>
    <property type="match status" value="1"/>
</dbReference>
<evidence type="ECO:0000256" key="3">
    <source>
        <dbReference type="ARBA" id="ARBA00022722"/>
    </source>
</evidence>
<dbReference type="Pfam" id="PF01223">
    <property type="entry name" value="Endonuclease_NS"/>
    <property type="match status" value="1"/>
</dbReference>
<evidence type="ECO:0000313" key="14">
    <source>
        <dbReference type="EMBL" id="GAN66927.1"/>
    </source>
</evidence>
<dbReference type="PROSITE" id="PS01070">
    <property type="entry name" value="NUCLEASE_NON_SPEC"/>
    <property type="match status" value="1"/>
</dbReference>
<accession>A0A0D6NLG6</accession>
<feature type="binding site" evidence="9">
    <location>
        <position position="145"/>
    </location>
    <ligand>
        <name>Mg(2+)</name>
        <dbReference type="ChEBI" id="CHEBI:18420"/>
        <note>catalytic</note>
    </ligand>
</feature>
<evidence type="ECO:0000256" key="10">
    <source>
        <dbReference type="RuleBase" id="RU366055"/>
    </source>
</evidence>
<reference evidence="14 15" key="1">
    <citation type="submission" date="2012-11" db="EMBL/GenBank/DDBJ databases">
        <title>Whole genome sequence of Acetobacter orientalis 21F-2.</title>
        <authorList>
            <person name="Azuma Y."/>
            <person name="Higashiura N."/>
            <person name="Hirakawa H."/>
            <person name="Matsushita K."/>
        </authorList>
    </citation>
    <scope>NUCLEOTIDE SEQUENCE [LARGE SCALE GENOMIC DNA]</scope>
    <source>
        <strain evidence="14 15">21F-2</strain>
    </source>
</reference>
<name>A0A0D6NLG6_9PROT</name>
<dbReference type="GO" id="GO:0004519">
    <property type="term" value="F:endonuclease activity"/>
    <property type="evidence" value="ECO:0007669"/>
    <property type="project" value="UniProtKB-UniRule"/>
</dbReference>
<comment type="caution">
    <text evidence="14">The sequence shown here is derived from an EMBL/GenBank/DDBJ whole genome shotgun (WGS) entry which is preliminary data.</text>
</comment>
<keyword evidence="6 10" id="KW-0378">Hydrolase</keyword>
<protein>
    <recommendedName>
        <fullName evidence="10">Endonuclease</fullName>
        <ecNumber evidence="10">3.1.30.-</ecNumber>
    </recommendedName>
</protein>
<evidence type="ECO:0000256" key="2">
    <source>
        <dbReference type="ARBA" id="ARBA00010052"/>
    </source>
</evidence>
<keyword evidence="3 10" id="KW-0540">Nuclease</keyword>
<feature type="domain" description="DNA/RNA non-specific endonuclease/pyrophosphatase/phosphodiesterase" evidence="13">
    <location>
        <begin position="52"/>
        <end position="242"/>
    </location>
</feature>